<name>W9HT28_FUSOX</name>
<dbReference type="Proteomes" id="UP000030753">
    <property type="component" value="Unassembled WGS sequence"/>
</dbReference>
<evidence type="ECO:0000313" key="1">
    <source>
        <dbReference type="EMBL" id="EWY83381.1"/>
    </source>
</evidence>
<dbReference type="EMBL" id="JH717847">
    <property type="protein sequence ID" value="EWY83381.1"/>
    <property type="molecule type" value="Genomic_DNA"/>
</dbReference>
<protein>
    <submittedName>
        <fullName evidence="1">Uncharacterized protein</fullName>
    </submittedName>
</protein>
<sequence length="40" mass="4661">MVKLFNQRIPPIKSDWQIVHKSSSVKAKVKAQMRLIQRLG</sequence>
<dbReference type="AlphaFoldDB" id="W9HT28"/>
<reference evidence="1 2" key="1">
    <citation type="submission" date="2011-06" db="EMBL/GenBank/DDBJ databases">
        <title>The Genome Sequence of Fusarium oxysporum FOSC 3-a.</title>
        <authorList>
            <consortium name="The Broad Institute Genome Sequencing Platform"/>
            <person name="Ma L.-J."/>
            <person name="Gale L.R."/>
            <person name="Schwartz D.C."/>
            <person name="Zhou S."/>
            <person name="Corby-Kistler H."/>
            <person name="Young S.K."/>
            <person name="Zeng Q."/>
            <person name="Gargeya S."/>
            <person name="Fitzgerald M."/>
            <person name="Haas B."/>
            <person name="Abouelleil A."/>
            <person name="Alvarado L."/>
            <person name="Arachchi H.M."/>
            <person name="Berlin A."/>
            <person name="Brown A."/>
            <person name="Chapman S.B."/>
            <person name="Chen Z."/>
            <person name="Dunbar C."/>
            <person name="Freedman E."/>
            <person name="Gearin G."/>
            <person name="Gellesch M."/>
            <person name="Goldberg J."/>
            <person name="Griggs A."/>
            <person name="Gujja S."/>
            <person name="Heiman D."/>
            <person name="Howarth C."/>
            <person name="Larson L."/>
            <person name="Lui A."/>
            <person name="MacDonald P.J.P."/>
            <person name="Mehta T."/>
            <person name="Montmayeur A."/>
            <person name="Murphy C."/>
            <person name="Neiman D."/>
            <person name="Pearson M."/>
            <person name="Priest M."/>
            <person name="Roberts A."/>
            <person name="Saif S."/>
            <person name="Shea T."/>
            <person name="Shenoy N."/>
            <person name="Sisk P."/>
            <person name="Stolte C."/>
            <person name="Sykes S."/>
            <person name="Wortman J."/>
            <person name="Nusbaum C."/>
            <person name="Birren B."/>
        </authorList>
    </citation>
    <scope>NUCLEOTIDE SEQUENCE [LARGE SCALE GENOMIC DNA]</scope>
    <source>
        <strain evidence="2">FOSC 3-a</strain>
    </source>
</reference>
<accession>W9HT28</accession>
<organism evidence="1 2">
    <name type="scientific">Fusarium oxysporum NRRL 32931</name>
    <dbReference type="NCBI Taxonomy" id="660029"/>
    <lineage>
        <taxon>Eukaryota</taxon>
        <taxon>Fungi</taxon>
        <taxon>Dikarya</taxon>
        <taxon>Ascomycota</taxon>
        <taxon>Pezizomycotina</taxon>
        <taxon>Sordariomycetes</taxon>
        <taxon>Hypocreomycetidae</taxon>
        <taxon>Hypocreales</taxon>
        <taxon>Nectriaceae</taxon>
        <taxon>Fusarium</taxon>
        <taxon>Fusarium oxysporum species complex</taxon>
    </lineage>
</organism>
<dbReference type="HOGENOM" id="CLU_3299383_0_0_1"/>
<proteinExistence type="predicted"/>
<evidence type="ECO:0000313" key="2">
    <source>
        <dbReference type="Proteomes" id="UP000030753"/>
    </source>
</evidence>
<gene>
    <name evidence="1" type="ORF">FOYG_13211</name>
</gene>